<evidence type="ECO:0000256" key="1">
    <source>
        <dbReference type="SAM" id="MobiDB-lite"/>
    </source>
</evidence>
<evidence type="ECO:0000313" key="2">
    <source>
        <dbReference type="EMBL" id="KAF2271995.1"/>
    </source>
</evidence>
<feature type="compositionally biased region" description="Low complexity" evidence="1">
    <location>
        <begin position="56"/>
        <end position="65"/>
    </location>
</feature>
<feature type="compositionally biased region" description="Polar residues" evidence="1">
    <location>
        <begin position="26"/>
        <end position="39"/>
    </location>
</feature>
<dbReference type="GeneID" id="54552504"/>
<gene>
    <name evidence="2" type="ORF">EI97DRAFT_437372</name>
</gene>
<feature type="compositionally biased region" description="Low complexity" evidence="1">
    <location>
        <begin position="113"/>
        <end position="133"/>
    </location>
</feature>
<protein>
    <submittedName>
        <fullName evidence="2">Uncharacterized protein</fullName>
    </submittedName>
</protein>
<feature type="compositionally biased region" description="Low complexity" evidence="1">
    <location>
        <begin position="146"/>
        <end position="178"/>
    </location>
</feature>
<keyword evidence="3" id="KW-1185">Reference proteome</keyword>
<evidence type="ECO:0000313" key="3">
    <source>
        <dbReference type="Proteomes" id="UP000800097"/>
    </source>
</evidence>
<dbReference type="EMBL" id="ML986529">
    <property type="protein sequence ID" value="KAF2271995.1"/>
    <property type="molecule type" value="Genomic_DNA"/>
</dbReference>
<reference evidence="2" key="1">
    <citation type="journal article" date="2020" name="Stud. Mycol.">
        <title>101 Dothideomycetes genomes: a test case for predicting lifestyles and emergence of pathogens.</title>
        <authorList>
            <person name="Haridas S."/>
            <person name="Albert R."/>
            <person name="Binder M."/>
            <person name="Bloem J."/>
            <person name="Labutti K."/>
            <person name="Salamov A."/>
            <person name="Andreopoulos B."/>
            <person name="Baker S."/>
            <person name="Barry K."/>
            <person name="Bills G."/>
            <person name="Bluhm B."/>
            <person name="Cannon C."/>
            <person name="Castanera R."/>
            <person name="Culley D."/>
            <person name="Daum C."/>
            <person name="Ezra D."/>
            <person name="Gonzalez J."/>
            <person name="Henrissat B."/>
            <person name="Kuo A."/>
            <person name="Liang C."/>
            <person name="Lipzen A."/>
            <person name="Lutzoni F."/>
            <person name="Magnuson J."/>
            <person name="Mondo S."/>
            <person name="Nolan M."/>
            <person name="Ohm R."/>
            <person name="Pangilinan J."/>
            <person name="Park H.-J."/>
            <person name="Ramirez L."/>
            <person name="Alfaro M."/>
            <person name="Sun H."/>
            <person name="Tritt A."/>
            <person name="Yoshinaga Y."/>
            <person name="Zwiers L.-H."/>
            <person name="Turgeon B."/>
            <person name="Goodwin S."/>
            <person name="Spatafora J."/>
            <person name="Crous P."/>
            <person name="Grigoriev I."/>
        </authorList>
    </citation>
    <scope>NUCLEOTIDE SEQUENCE</scope>
    <source>
        <strain evidence="2">CBS 379.55</strain>
    </source>
</reference>
<accession>A0A6A6J6D4</accession>
<feature type="compositionally biased region" description="Low complexity" evidence="1">
    <location>
        <begin position="1"/>
        <end position="18"/>
    </location>
</feature>
<proteinExistence type="predicted"/>
<dbReference type="Proteomes" id="UP000800097">
    <property type="component" value="Unassembled WGS sequence"/>
</dbReference>
<feature type="region of interest" description="Disordered" evidence="1">
    <location>
        <begin position="1"/>
        <end position="178"/>
    </location>
</feature>
<dbReference type="AlphaFoldDB" id="A0A6A6J6D4"/>
<dbReference type="RefSeq" id="XP_033649534.1">
    <property type="nucleotide sequence ID" value="XM_033799329.1"/>
</dbReference>
<sequence length="279" mass="29610">MSGSRPRPPTSSVSSPSSNTDDRAAQPNSANPIDTTMSEPAQRPPPSSSRPPSPNPRNQQPTQTASSIPTNATMSEPRSRRPTHRPHSGSPNPNSLEAQIAAAMQTDASVSGSASRVPTSSSLSAASNPSENPGGPRTTSSIRHNAATSTSSSPQSTTASSRQQQHHQQQQLHTRLSTFPTRALAQVLGPRMRLDGSFASRITTRLLELVVRNRPSREHLVTQYAAPMAVMAVVPGLLGGIPLVGAGLGRWLGTFNLPFSCSSASPWFYFPPSFSYPPF</sequence>
<feature type="compositionally biased region" description="Pro residues" evidence="1">
    <location>
        <begin position="42"/>
        <end position="55"/>
    </location>
</feature>
<name>A0A6A6J6D4_WESOR</name>
<organism evidence="2 3">
    <name type="scientific">Westerdykella ornata</name>
    <dbReference type="NCBI Taxonomy" id="318751"/>
    <lineage>
        <taxon>Eukaryota</taxon>
        <taxon>Fungi</taxon>
        <taxon>Dikarya</taxon>
        <taxon>Ascomycota</taxon>
        <taxon>Pezizomycotina</taxon>
        <taxon>Dothideomycetes</taxon>
        <taxon>Pleosporomycetidae</taxon>
        <taxon>Pleosporales</taxon>
        <taxon>Sporormiaceae</taxon>
        <taxon>Westerdykella</taxon>
    </lineage>
</organism>